<feature type="region of interest" description="Disordered" evidence="11">
    <location>
        <begin position="1"/>
        <end position="27"/>
    </location>
</feature>
<dbReference type="Pfam" id="PF00512">
    <property type="entry name" value="HisKA"/>
    <property type="match status" value="1"/>
</dbReference>
<dbReference type="SUPFAM" id="SSF47384">
    <property type="entry name" value="Homodimeric domain of signal transducing histidine kinase"/>
    <property type="match status" value="1"/>
</dbReference>
<dbReference type="InterPro" id="IPR036890">
    <property type="entry name" value="HATPase_C_sf"/>
</dbReference>
<feature type="region of interest" description="Disordered" evidence="11">
    <location>
        <begin position="85"/>
        <end position="119"/>
    </location>
</feature>
<dbReference type="Gene3D" id="1.10.287.130">
    <property type="match status" value="1"/>
</dbReference>
<dbReference type="EC" id="2.7.13.3" evidence="3"/>
<keyword evidence="5 14" id="KW-0808">Transferase</keyword>
<keyword evidence="8" id="KW-1133">Transmembrane helix</keyword>
<feature type="compositionally biased region" description="Basic and acidic residues" evidence="11">
    <location>
        <begin position="7"/>
        <end position="16"/>
    </location>
</feature>
<evidence type="ECO:0000313" key="14">
    <source>
        <dbReference type="EMBL" id="MBB6335682.1"/>
    </source>
</evidence>
<dbReference type="Pfam" id="PF02518">
    <property type="entry name" value="HATPase_c"/>
    <property type="match status" value="1"/>
</dbReference>
<keyword evidence="9" id="KW-0902">Two-component regulatory system</keyword>
<evidence type="ECO:0000256" key="8">
    <source>
        <dbReference type="ARBA" id="ARBA00022989"/>
    </source>
</evidence>
<dbReference type="PANTHER" id="PTHR45436:SF5">
    <property type="entry name" value="SENSOR HISTIDINE KINASE TRCS"/>
    <property type="match status" value="1"/>
</dbReference>
<dbReference type="PROSITE" id="PS50885">
    <property type="entry name" value="HAMP"/>
    <property type="match status" value="1"/>
</dbReference>
<feature type="domain" description="Histidine kinase" evidence="12">
    <location>
        <begin position="302"/>
        <end position="547"/>
    </location>
</feature>
<feature type="domain" description="HAMP" evidence="13">
    <location>
        <begin position="225"/>
        <end position="287"/>
    </location>
</feature>
<dbReference type="PRINTS" id="PR00344">
    <property type="entry name" value="BCTRLSENSOR"/>
</dbReference>
<evidence type="ECO:0000259" key="12">
    <source>
        <dbReference type="PROSITE" id="PS50109"/>
    </source>
</evidence>
<evidence type="ECO:0000256" key="7">
    <source>
        <dbReference type="ARBA" id="ARBA00022777"/>
    </source>
</evidence>
<dbReference type="SUPFAM" id="SSF55874">
    <property type="entry name" value="ATPase domain of HSP90 chaperone/DNA topoisomerase II/histidine kinase"/>
    <property type="match status" value="1"/>
</dbReference>
<reference evidence="14" key="1">
    <citation type="submission" date="2020-08" db="EMBL/GenBank/DDBJ databases">
        <title>Sequencing the genomes of 1000 actinobacteria strains.</title>
        <authorList>
            <person name="Klenk H.-P."/>
        </authorList>
    </citation>
    <scope>NUCLEOTIDE SEQUENCE</scope>
    <source>
        <strain evidence="14">DSM 10695</strain>
    </source>
</reference>
<dbReference type="SMART" id="SM00388">
    <property type="entry name" value="HisKA"/>
    <property type="match status" value="1"/>
</dbReference>
<evidence type="ECO:0000256" key="3">
    <source>
        <dbReference type="ARBA" id="ARBA00012438"/>
    </source>
</evidence>
<dbReference type="InterPro" id="IPR003594">
    <property type="entry name" value="HATPase_dom"/>
</dbReference>
<dbReference type="InterPro" id="IPR050428">
    <property type="entry name" value="TCS_sensor_his_kinase"/>
</dbReference>
<dbReference type="RefSeq" id="WP_343058808.1">
    <property type="nucleotide sequence ID" value="NZ_JACHMK010000001.1"/>
</dbReference>
<accession>A0A923E7C1</accession>
<dbReference type="GO" id="GO:0000155">
    <property type="term" value="F:phosphorelay sensor kinase activity"/>
    <property type="evidence" value="ECO:0007669"/>
    <property type="project" value="InterPro"/>
</dbReference>
<evidence type="ECO:0000313" key="15">
    <source>
        <dbReference type="Proteomes" id="UP000617426"/>
    </source>
</evidence>
<evidence type="ECO:0000256" key="9">
    <source>
        <dbReference type="ARBA" id="ARBA00023012"/>
    </source>
</evidence>
<comment type="subcellular location">
    <subcellularLocation>
        <location evidence="2">Cell membrane</location>
    </subcellularLocation>
</comment>
<dbReference type="InterPro" id="IPR004358">
    <property type="entry name" value="Sig_transdc_His_kin-like_C"/>
</dbReference>
<gene>
    <name evidence="14" type="ORF">HD592_002247</name>
</gene>
<protein>
    <recommendedName>
        <fullName evidence="3">histidine kinase</fullName>
        <ecNumber evidence="3">2.7.13.3</ecNumber>
    </recommendedName>
</protein>
<evidence type="ECO:0000256" key="2">
    <source>
        <dbReference type="ARBA" id="ARBA00004236"/>
    </source>
</evidence>
<evidence type="ECO:0000256" key="6">
    <source>
        <dbReference type="ARBA" id="ARBA00022692"/>
    </source>
</evidence>
<dbReference type="InterPro" id="IPR003661">
    <property type="entry name" value="HisK_dim/P_dom"/>
</dbReference>
<dbReference type="SMART" id="SM00387">
    <property type="entry name" value="HATPase_c"/>
    <property type="match status" value="1"/>
</dbReference>
<dbReference type="Gene3D" id="6.10.340.10">
    <property type="match status" value="1"/>
</dbReference>
<evidence type="ECO:0000256" key="1">
    <source>
        <dbReference type="ARBA" id="ARBA00000085"/>
    </source>
</evidence>
<name>A0A923E7C1_9ACTO</name>
<dbReference type="PANTHER" id="PTHR45436">
    <property type="entry name" value="SENSOR HISTIDINE KINASE YKOH"/>
    <property type="match status" value="1"/>
</dbReference>
<dbReference type="AlphaFoldDB" id="A0A923E7C1"/>
<comment type="caution">
    <text evidence="14">The sequence shown here is derived from an EMBL/GenBank/DDBJ whole genome shotgun (WGS) entry which is preliminary data.</text>
</comment>
<dbReference type="PROSITE" id="PS50109">
    <property type="entry name" value="HIS_KIN"/>
    <property type="match status" value="1"/>
</dbReference>
<dbReference type="EMBL" id="JACHMK010000001">
    <property type="protein sequence ID" value="MBB6335682.1"/>
    <property type="molecule type" value="Genomic_DNA"/>
</dbReference>
<keyword evidence="15" id="KW-1185">Reference proteome</keyword>
<organism evidence="14 15">
    <name type="scientific">Schaalia hyovaginalis</name>
    <dbReference type="NCBI Taxonomy" id="29316"/>
    <lineage>
        <taxon>Bacteria</taxon>
        <taxon>Bacillati</taxon>
        <taxon>Actinomycetota</taxon>
        <taxon>Actinomycetes</taxon>
        <taxon>Actinomycetales</taxon>
        <taxon>Actinomycetaceae</taxon>
        <taxon>Schaalia</taxon>
    </lineage>
</organism>
<keyword evidence="10" id="KW-0472">Membrane</keyword>
<dbReference type="InterPro" id="IPR003660">
    <property type="entry name" value="HAMP_dom"/>
</dbReference>
<evidence type="ECO:0000259" key="13">
    <source>
        <dbReference type="PROSITE" id="PS50885"/>
    </source>
</evidence>
<proteinExistence type="predicted"/>
<keyword evidence="4" id="KW-0597">Phosphoprotein</keyword>
<evidence type="ECO:0000256" key="11">
    <source>
        <dbReference type="SAM" id="MobiDB-lite"/>
    </source>
</evidence>
<feature type="compositionally biased region" description="Basic and acidic residues" evidence="11">
    <location>
        <begin position="91"/>
        <end position="106"/>
    </location>
</feature>
<sequence>MSLLRARAPEPEEASRSPRRARPEKRARSMATRLTVVLALVVFAAVVLVVASSAMAMRSWMFHQMDRSLEETLVRVEHADGAADALSLPAERTDAPLKDPEGRFRDGAPPGLGGPGSAEGELQVVERDGLVFSGIVKDFAITSLSEKNLQILRSVRADHRGMSVDLDGLGRYWVRAKESADGTRIVVGQSTGQIDRTTVVSTGLGLGLGAVVALGAVFAGRRWISREMAPLARVAATARGIADSDLGAGEIEPLSRVGAEDARAGTEVGDVGQALNTMIDNVESALTARAVSESKLRQFVADASHELRTPLASIQGYTQLLQRDSIESGLALSRIASESSRMSGLVEDLLLLARLDAGRELGSSPVDLVPLAIDTVSDAHAAGPDHVWALELPEAGDGEDLLGCELAGDEAALRQVFANLVSNARVHTPAGTRVVISVGRMPVDEDDVQVDRKGNRSWRKGSGPAGSVFLRVADSGPGIPEELRATVFDRFVRGDSSRTRAASPGGGGSSGLGLSIVSSITDALNGRVEMETGDGGTSFTAVFPRLVEV</sequence>
<evidence type="ECO:0000256" key="10">
    <source>
        <dbReference type="ARBA" id="ARBA00023136"/>
    </source>
</evidence>
<dbReference type="FunFam" id="1.10.287.130:FF:000001">
    <property type="entry name" value="Two-component sensor histidine kinase"/>
    <property type="match status" value="1"/>
</dbReference>
<keyword evidence="7 14" id="KW-0418">Kinase</keyword>
<dbReference type="InterPro" id="IPR005467">
    <property type="entry name" value="His_kinase_dom"/>
</dbReference>
<dbReference type="CDD" id="cd00082">
    <property type="entry name" value="HisKA"/>
    <property type="match status" value="1"/>
</dbReference>
<dbReference type="GO" id="GO:0005886">
    <property type="term" value="C:plasma membrane"/>
    <property type="evidence" value="ECO:0007669"/>
    <property type="project" value="UniProtKB-SubCell"/>
</dbReference>
<evidence type="ECO:0000256" key="4">
    <source>
        <dbReference type="ARBA" id="ARBA00022553"/>
    </source>
</evidence>
<dbReference type="Proteomes" id="UP000617426">
    <property type="component" value="Unassembled WGS sequence"/>
</dbReference>
<comment type="catalytic activity">
    <reaction evidence="1">
        <text>ATP + protein L-histidine = ADP + protein N-phospho-L-histidine.</text>
        <dbReference type="EC" id="2.7.13.3"/>
    </reaction>
</comment>
<dbReference type="Gene3D" id="3.30.565.10">
    <property type="entry name" value="Histidine kinase-like ATPase, C-terminal domain"/>
    <property type="match status" value="1"/>
</dbReference>
<evidence type="ECO:0000256" key="5">
    <source>
        <dbReference type="ARBA" id="ARBA00022679"/>
    </source>
</evidence>
<dbReference type="InterPro" id="IPR036097">
    <property type="entry name" value="HisK_dim/P_sf"/>
</dbReference>
<keyword evidence="6" id="KW-0812">Transmembrane</keyword>